<organism evidence="1 2">
    <name type="scientific">Rhodothalassium salexigens DSM 2132</name>
    <dbReference type="NCBI Taxonomy" id="1188247"/>
    <lineage>
        <taxon>Bacteria</taxon>
        <taxon>Pseudomonadati</taxon>
        <taxon>Pseudomonadota</taxon>
        <taxon>Alphaproteobacteria</taxon>
        <taxon>Rhodothalassiales</taxon>
        <taxon>Rhodothalassiaceae</taxon>
        <taxon>Rhodothalassium</taxon>
    </lineage>
</organism>
<dbReference type="Proteomes" id="UP000295399">
    <property type="component" value="Unassembled WGS sequence"/>
</dbReference>
<proteinExistence type="predicted"/>
<evidence type="ECO:0000313" key="2">
    <source>
        <dbReference type="Proteomes" id="UP000295399"/>
    </source>
</evidence>
<evidence type="ECO:0000313" key="1">
    <source>
        <dbReference type="EMBL" id="TCP36130.1"/>
    </source>
</evidence>
<accession>A0A4R2PKQ0</accession>
<reference evidence="1 2" key="1">
    <citation type="submission" date="2019-03" db="EMBL/GenBank/DDBJ databases">
        <title>Genomic Encyclopedia of Type Strains, Phase IV (KMG-IV): sequencing the most valuable type-strain genomes for metagenomic binning, comparative biology and taxonomic classification.</title>
        <authorList>
            <person name="Goeker M."/>
        </authorList>
    </citation>
    <scope>NUCLEOTIDE SEQUENCE [LARGE SCALE GENOMIC DNA]</scope>
    <source>
        <strain evidence="1 2">DSM 2132</strain>
    </source>
</reference>
<dbReference type="AlphaFoldDB" id="A0A4R2PKQ0"/>
<protein>
    <recommendedName>
        <fullName evidence="3">DUF3108 domain-containing protein</fullName>
    </recommendedName>
</protein>
<dbReference type="EMBL" id="SLXO01000003">
    <property type="protein sequence ID" value="TCP36130.1"/>
    <property type="molecule type" value="Genomic_DNA"/>
</dbReference>
<dbReference type="RefSeq" id="WP_165878729.1">
    <property type="nucleotide sequence ID" value="NZ_JACIGF010000003.1"/>
</dbReference>
<gene>
    <name evidence="1" type="ORF">EV659_10316</name>
</gene>
<evidence type="ECO:0008006" key="3">
    <source>
        <dbReference type="Google" id="ProtNLM"/>
    </source>
</evidence>
<dbReference type="InterPro" id="IPR045767">
    <property type="entry name" value="DUF6134"/>
</dbReference>
<keyword evidence="2" id="KW-1185">Reference proteome</keyword>
<comment type="caution">
    <text evidence="1">The sequence shown here is derived from an EMBL/GenBank/DDBJ whole genome shotgun (WGS) entry which is preliminary data.</text>
</comment>
<dbReference type="Pfam" id="PF19630">
    <property type="entry name" value="DUF6134"/>
    <property type="match status" value="1"/>
</dbReference>
<sequence length="245" mass="26629">MALALASAGAAWANLGPQPGFGFDVLRKGETIGRHEIAFKALPDGGLAVDVSIRLKVKFAFITVYRYEHDNREVWRNGRLVALNSATNNNGTDLSVEAQWVDGGYRIVTGAGETVDVSAPDGLLATSYWHPATPDQDRLINTQTGAVMDVTITGRGPDAVAAPADQAKQRIEATRYHLSGPDLAFDLWYDADRCLAKIAFQVKRDGSTIVYRPTRRPVAPVQDDLAQHPLIGHCIDPKEQETHAS</sequence>
<name>A0A4R2PKQ0_RHOSA</name>
<dbReference type="InParanoid" id="A0A4R2PKQ0"/>